<name>A0A7J8ZJ29_9ROSI</name>
<feature type="region of interest" description="Disordered" evidence="1">
    <location>
        <begin position="54"/>
        <end position="75"/>
    </location>
</feature>
<proteinExistence type="predicted"/>
<sequence length="119" mass="14121">MASFNTSASSSVVEFQEGDMDKYLQQLQSYTFIQEYEGNIEIFSRMERDVDISDKNNNTRDIQSRANDTKSQDVDKVCRSENMAHNRDVRYWPNSSYHNIWDSPKETNMYWYMNIQAYG</sequence>
<protein>
    <submittedName>
        <fullName evidence="2">Uncharacterized protein</fullName>
    </submittedName>
</protein>
<evidence type="ECO:0000256" key="1">
    <source>
        <dbReference type="SAM" id="MobiDB-lite"/>
    </source>
</evidence>
<dbReference type="EMBL" id="JABEZV010000005">
    <property type="protein sequence ID" value="MBA0711299.1"/>
    <property type="molecule type" value="Genomic_DNA"/>
</dbReference>
<accession>A0A7J8ZJ29</accession>
<comment type="caution">
    <text evidence="2">The sequence shown here is derived from an EMBL/GenBank/DDBJ whole genome shotgun (WGS) entry which is preliminary data.</text>
</comment>
<reference evidence="2 3" key="1">
    <citation type="journal article" date="2019" name="Genome Biol. Evol.">
        <title>Insights into the evolution of the New World diploid cottons (Gossypium, subgenus Houzingenia) based on genome sequencing.</title>
        <authorList>
            <person name="Grover C.E."/>
            <person name="Arick M.A. 2nd"/>
            <person name="Thrash A."/>
            <person name="Conover J.L."/>
            <person name="Sanders W.S."/>
            <person name="Peterson D.G."/>
            <person name="Frelichowski J.E."/>
            <person name="Scheffler J.A."/>
            <person name="Scheffler B.E."/>
            <person name="Wendel J.F."/>
        </authorList>
    </citation>
    <scope>NUCLEOTIDE SEQUENCE [LARGE SCALE GENOMIC DNA]</scope>
    <source>
        <strain evidence="2">4</strain>
        <tissue evidence="2">Leaf</tissue>
    </source>
</reference>
<dbReference type="Proteomes" id="UP000593574">
    <property type="component" value="Unassembled WGS sequence"/>
</dbReference>
<dbReference type="AlphaFoldDB" id="A0A7J8ZJ29"/>
<evidence type="ECO:0000313" key="2">
    <source>
        <dbReference type="EMBL" id="MBA0711299.1"/>
    </source>
</evidence>
<evidence type="ECO:0000313" key="3">
    <source>
        <dbReference type="Proteomes" id="UP000593574"/>
    </source>
</evidence>
<gene>
    <name evidence="2" type="ORF">Golax_010496</name>
</gene>
<organism evidence="2 3">
    <name type="scientific">Gossypium laxum</name>
    <dbReference type="NCBI Taxonomy" id="34288"/>
    <lineage>
        <taxon>Eukaryota</taxon>
        <taxon>Viridiplantae</taxon>
        <taxon>Streptophyta</taxon>
        <taxon>Embryophyta</taxon>
        <taxon>Tracheophyta</taxon>
        <taxon>Spermatophyta</taxon>
        <taxon>Magnoliopsida</taxon>
        <taxon>eudicotyledons</taxon>
        <taxon>Gunneridae</taxon>
        <taxon>Pentapetalae</taxon>
        <taxon>rosids</taxon>
        <taxon>malvids</taxon>
        <taxon>Malvales</taxon>
        <taxon>Malvaceae</taxon>
        <taxon>Malvoideae</taxon>
        <taxon>Gossypium</taxon>
    </lineage>
</organism>
<keyword evidence="3" id="KW-1185">Reference proteome</keyword>